<dbReference type="Proteomes" id="UP000251923">
    <property type="component" value="Unassembled WGS sequence"/>
</dbReference>
<gene>
    <name evidence="2" type="ORF">DBT54_00170</name>
</gene>
<feature type="transmembrane region" description="Helical" evidence="1">
    <location>
        <begin position="66"/>
        <end position="86"/>
    </location>
</feature>
<accession>A0A329P5X6</accession>
<name>A0A329P5X6_9LACT</name>
<keyword evidence="1" id="KW-0812">Transmembrane</keyword>
<dbReference type="Pfam" id="PF11457">
    <property type="entry name" value="DUF3021"/>
    <property type="match status" value="1"/>
</dbReference>
<dbReference type="AlphaFoldDB" id="A0A329P5X6"/>
<protein>
    <submittedName>
        <fullName evidence="2">DUF3021 domain-containing protein</fullName>
    </submittedName>
</protein>
<feature type="transmembrane region" description="Helical" evidence="1">
    <location>
        <begin position="32"/>
        <end position="54"/>
    </location>
</feature>
<proteinExistence type="predicted"/>
<sequence>MLIKIAILRGIIPLIIMTIISIIMKYQGIDPFQVRGTFIVGIIIASVAAASVIYEIENWSLFKQSVIHFLIMLVTVLPLLYISGWYKLNSVLDYVKVFGIFLFVGIVLWTISYFIFGKTLTK</sequence>
<keyword evidence="1" id="KW-0472">Membrane</keyword>
<evidence type="ECO:0000313" key="2">
    <source>
        <dbReference type="EMBL" id="RAV81324.1"/>
    </source>
</evidence>
<organism evidence="2 3">
    <name type="scientific">Aerococcus urinae</name>
    <dbReference type="NCBI Taxonomy" id="1376"/>
    <lineage>
        <taxon>Bacteria</taxon>
        <taxon>Bacillati</taxon>
        <taxon>Bacillota</taxon>
        <taxon>Bacilli</taxon>
        <taxon>Lactobacillales</taxon>
        <taxon>Aerococcaceae</taxon>
        <taxon>Aerococcus</taxon>
    </lineage>
</organism>
<feature type="transmembrane region" description="Helical" evidence="1">
    <location>
        <begin position="98"/>
        <end position="116"/>
    </location>
</feature>
<dbReference type="InterPro" id="IPR021560">
    <property type="entry name" value="DUF3021"/>
</dbReference>
<dbReference type="EMBL" id="QMHM01000001">
    <property type="protein sequence ID" value="RAV81324.1"/>
    <property type="molecule type" value="Genomic_DNA"/>
</dbReference>
<evidence type="ECO:0000313" key="3">
    <source>
        <dbReference type="Proteomes" id="UP000251923"/>
    </source>
</evidence>
<comment type="caution">
    <text evidence="2">The sequence shown here is derived from an EMBL/GenBank/DDBJ whole genome shotgun (WGS) entry which is preliminary data.</text>
</comment>
<evidence type="ECO:0000256" key="1">
    <source>
        <dbReference type="SAM" id="Phobius"/>
    </source>
</evidence>
<feature type="transmembrane region" description="Helical" evidence="1">
    <location>
        <begin position="7"/>
        <end position="26"/>
    </location>
</feature>
<reference evidence="2 3" key="1">
    <citation type="submission" date="2018-04" db="EMBL/GenBank/DDBJ databases">
        <title>Aerococcus urinae genomes.</title>
        <authorList>
            <person name="Hilt E."/>
            <person name="Gilbert N.M."/>
            <person name="Thomas-White K."/>
            <person name="Putonti C."/>
            <person name="Lewis A.L."/>
            <person name="Visck K.L."/>
            <person name="Wolfe A.J."/>
        </authorList>
    </citation>
    <scope>NUCLEOTIDE SEQUENCE [LARGE SCALE GENOMIC DNA]</scope>
    <source>
        <strain evidence="2 3">UMB7480</strain>
    </source>
</reference>
<keyword evidence="1" id="KW-1133">Transmembrane helix</keyword>